<keyword evidence="1" id="KW-0732">Signal</keyword>
<sequence length="341" mass="38231">MKAFTIPLSFITLLLLTACSSQPQLLAQSEPIEMGSSENQPPSEKLTDEQNFIIDSQQQANENIGQQSAGTYQSKVIAGLTTTLKLNADHTATTVYDYQNGDESLVETGFWQQANEQQINVLMTQHDGQTINALRMFTIDGFQLTAEKEIVNGMEYQLGNNGLILQKMKVEISIIPTQNKMTQGAVNTLPTANIVGRTDYNAKVDATIRDYFTMSRSNPDNNRYRWLTYDINNDNQPELFVLMDWCQSEGCTVLMFENHQGQWQFNSRISATHLPIKVTNYHHFGWRDLIIPNELGKNKTLAYTGVSYPLSVSQGIDGESEPANVTLFSDKINAAQKGIKL</sequence>
<name>A0A1E5E3R0_9VIBR</name>
<dbReference type="Proteomes" id="UP000094070">
    <property type="component" value="Unassembled WGS sequence"/>
</dbReference>
<reference evidence="2 3" key="1">
    <citation type="journal article" date="2012" name="Science">
        <title>Ecological populations of bacteria act as socially cohesive units of antibiotic production and resistance.</title>
        <authorList>
            <person name="Cordero O.X."/>
            <person name="Wildschutte H."/>
            <person name="Kirkup B."/>
            <person name="Proehl S."/>
            <person name="Ngo L."/>
            <person name="Hussain F."/>
            <person name="Le Roux F."/>
            <person name="Mincer T."/>
            <person name="Polz M.F."/>
        </authorList>
    </citation>
    <scope>NUCLEOTIDE SEQUENCE [LARGE SCALE GENOMIC DNA]</scope>
    <source>
        <strain evidence="2 3">1S-45</strain>
    </source>
</reference>
<comment type="caution">
    <text evidence="2">The sequence shown here is derived from an EMBL/GenBank/DDBJ whole genome shotgun (WGS) entry which is preliminary data.</text>
</comment>
<gene>
    <name evidence="2" type="ORF">A1QC_07460</name>
</gene>
<dbReference type="RefSeq" id="WP_017024292.1">
    <property type="nucleotide sequence ID" value="NZ_AJYK02000052.1"/>
</dbReference>
<dbReference type="STRING" id="1188252.A1QC_07460"/>
<evidence type="ECO:0000256" key="1">
    <source>
        <dbReference type="SAM" id="SignalP"/>
    </source>
</evidence>
<dbReference type="PROSITE" id="PS51257">
    <property type="entry name" value="PROKAR_LIPOPROTEIN"/>
    <property type="match status" value="1"/>
</dbReference>
<keyword evidence="3" id="KW-1185">Reference proteome</keyword>
<evidence type="ECO:0000313" key="2">
    <source>
        <dbReference type="EMBL" id="OEF26101.1"/>
    </source>
</evidence>
<dbReference type="AlphaFoldDB" id="A0A1E5E3R0"/>
<accession>A0A1E5E3R0</accession>
<proteinExistence type="predicted"/>
<organism evidence="2 3">
    <name type="scientific">Vibrio rumoiensis 1S-45</name>
    <dbReference type="NCBI Taxonomy" id="1188252"/>
    <lineage>
        <taxon>Bacteria</taxon>
        <taxon>Pseudomonadati</taxon>
        <taxon>Pseudomonadota</taxon>
        <taxon>Gammaproteobacteria</taxon>
        <taxon>Vibrionales</taxon>
        <taxon>Vibrionaceae</taxon>
        <taxon>Vibrio</taxon>
    </lineage>
</organism>
<dbReference type="OrthoDB" id="5348860at2"/>
<feature type="chain" id="PRO_5009174688" description="Lipoprotein" evidence="1">
    <location>
        <begin position="28"/>
        <end position="341"/>
    </location>
</feature>
<protein>
    <recommendedName>
        <fullName evidence="4">Lipoprotein</fullName>
    </recommendedName>
</protein>
<feature type="signal peptide" evidence="1">
    <location>
        <begin position="1"/>
        <end position="27"/>
    </location>
</feature>
<evidence type="ECO:0000313" key="3">
    <source>
        <dbReference type="Proteomes" id="UP000094070"/>
    </source>
</evidence>
<evidence type="ECO:0008006" key="4">
    <source>
        <dbReference type="Google" id="ProtNLM"/>
    </source>
</evidence>
<dbReference type="EMBL" id="AJYK02000052">
    <property type="protein sequence ID" value="OEF26101.1"/>
    <property type="molecule type" value="Genomic_DNA"/>
</dbReference>
<dbReference type="eggNOG" id="COG3650">
    <property type="taxonomic scope" value="Bacteria"/>
</dbReference>